<dbReference type="AlphaFoldDB" id="W1YMC1"/>
<proteinExistence type="predicted"/>
<dbReference type="EMBL" id="AZMM01002351">
    <property type="protein sequence ID" value="ETJ43637.1"/>
    <property type="molecule type" value="Genomic_DNA"/>
</dbReference>
<sequence>MSPSVSPSPTSRRWRDDLYLAHTIAD</sequence>
<evidence type="ECO:0000313" key="1">
    <source>
        <dbReference type="EMBL" id="ETJ43637.1"/>
    </source>
</evidence>
<protein>
    <submittedName>
        <fullName evidence="1">Uncharacterized protein</fullName>
    </submittedName>
</protein>
<comment type="caution">
    <text evidence="1">The sequence shown here is derived from an EMBL/GenBank/DDBJ whole genome shotgun (WGS) entry which is preliminary data.</text>
</comment>
<name>W1YMC1_9ZZZZ</name>
<reference evidence="1" key="1">
    <citation type="submission" date="2013-12" db="EMBL/GenBank/DDBJ databases">
        <title>A Varibaculum cambriense genome reconstructed from a premature infant gut community with otherwise low bacterial novelty that shifts toward anaerobic metabolism during the third week of life.</title>
        <authorList>
            <person name="Brown C.T."/>
            <person name="Sharon I."/>
            <person name="Thomas B.C."/>
            <person name="Castelle C.J."/>
            <person name="Morowitz M.J."/>
            <person name="Banfield J.F."/>
        </authorList>
    </citation>
    <scope>NUCLEOTIDE SEQUENCE</scope>
</reference>
<accession>W1YMC1</accession>
<gene>
    <name evidence="1" type="ORF">Q604_UNBC02351G0001</name>
</gene>
<organism evidence="1">
    <name type="scientific">human gut metagenome</name>
    <dbReference type="NCBI Taxonomy" id="408170"/>
    <lineage>
        <taxon>unclassified sequences</taxon>
        <taxon>metagenomes</taxon>
        <taxon>organismal metagenomes</taxon>
    </lineage>
</organism>
<feature type="non-terminal residue" evidence="1">
    <location>
        <position position="26"/>
    </location>
</feature>